<dbReference type="RefSeq" id="WP_021841165.1">
    <property type="nucleotide sequence ID" value="NZ_CACRUX010000012.1"/>
</dbReference>
<accession>A0A6N2Z399</accession>
<dbReference type="EMBL" id="CACRUX010000012">
    <property type="protein sequence ID" value="VYT73769.1"/>
    <property type="molecule type" value="Genomic_DNA"/>
</dbReference>
<name>A0A6N2Z399_9FIRM</name>
<protein>
    <submittedName>
        <fullName evidence="1">Uncharacterized protein</fullName>
    </submittedName>
</protein>
<organism evidence="1">
    <name type="scientific">Veillonella ratti</name>
    <dbReference type="NCBI Taxonomy" id="103892"/>
    <lineage>
        <taxon>Bacteria</taxon>
        <taxon>Bacillati</taxon>
        <taxon>Bacillota</taxon>
        <taxon>Negativicutes</taxon>
        <taxon>Veillonellales</taxon>
        <taxon>Veillonellaceae</taxon>
        <taxon>Veillonella</taxon>
    </lineage>
</organism>
<proteinExistence type="predicted"/>
<evidence type="ECO:0000313" key="1">
    <source>
        <dbReference type="EMBL" id="VYT73769.1"/>
    </source>
</evidence>
<dbReference type="AlphaFoldDB" id="A0A6N2Z399"/>
<reference evidence="1" key="1">
    <citation type="submission" date="2019-11" db="EMBL/GenBank/DDBJ databases">
        <authorList>
            <person name="Feng L."/>
        </authorList>
    </citation>
    <scope>NUCLEOTIDE SEQUENCE</scope>
    <source>
        <strain evidence="1">VrattiLFYP33</strain>
    </source>
</reference>
<gene>
    <name evidence="1" type="ORF">VRLFYP33_00406</name>
</gene>
<sequence>MATKAKAAAEDVETIETTTAKTTDKTQVMYLGPNIYRLDLITGRVYIDGVPEALVESAKADYPLLAHLFVPINRIGEAEAQLKVQGSVLDNAYQEAKVKKGGNQ</sequence>